<dbReference type="Proteomes" id="UP000234681">
    <property type="component" value="Chromosome 20"/>
</dbReference>
<evidence type="ECO:0000313" key="1">
    <source>
        <dbReference type="EMBL" id="EDL97360.1"/>
    </source>
</evidence>
<sequence>MKLPIFIADAFTVTAFHGNPAAVCLLESAPVIPASSQL</sequence>
<dbReference type="EMBL" id="CH473988">
    <property type="protein sequence ID" value="EDL97360.1"/>
    <property type="molecule type" value="Genomic_DNA"/>
</dbReference>
<reference evidence="3" key="3">
    <citation type="submission" date="2005-09" db="EMBL/GenBank/DDBJ databases">
        <authorList>
            <person name="Mural R.J."/>
            <person name="Li P.W."/>
            <person name="Adams M.D."/>
            <person name="Amanatides P.G."/>
            <person name="Baden-Tillson H."/>
            <person name="Barnstead M."/>
            <person name="Chin S.H."/>
            <person name="Dew I."/>
            <person name="Evans C.A."/>
            <person name="Ferriera S."/>
            <person name="Flanigan M."/>
            <person name="Fosler C."/>
            <person name="Glodek A."/>
            <person name="Gu Z."/>
            <person name="Holt R.A."/>
            <person name="Jennings D."/>
            <person name="Kraft C.L."/>
            <person name="Lu F."/>
            <person name="Nguyen T."/>
            <person name="Nusskern D.R."/>
            <person name="Pfannkoch C.M."/>
            <person name="Sitter C."/>
            <person name="Sutton G.G."/>
            <person name="Venter J.C."/>
            <person name="Wang Z."/>
            <person name="Woodage T."/>
            <person name="Zheng X.H."/>
            <person name="Zhong F."/>
        </authorList>
    </citation>
    <scope>NUCLEOTIDE SEQUENCE [LARGE SCALE GENOMIC DNA]</scope>
    <source>
        <strain evidence="1">BN</strain>
        <strain evidence="3">BN, Sprague-Dawley</strain>
    </source>
</reference>
<reference evidence="2" key="2">
    <citation type="submission" date="2005-07" db="EMBL/GenBank/DDBJ databases">
        <authorList>
            <person name="Mural R.J."/>
            <person name="Li P.W."/>
            <person name="Adams M.D."/>
            <person name="Amanatides P.G."/>
            <person name="Baden-Tillson H."/>
            <person name="Barnstead M."/>
            <person name="Chin S.H."/>
            <person name="Dew I."/>
            <person name="Evans C.A."/>
            <person name="Ferriera S."/>
            <person name="Flanigan M."/>
            <person name="Fosler C."/>
            <person name="Glodek A."/>
            <person name="Gu Z."/>
            <person name="Holt R.A."/>
            <person name="Jennings D."/>
            <person name="Kraft C.L."/>
            <person name="Lu F."/>
            <person name="Nguyen T."/>
            <person name="Nusskern D.R."/>
            <person name="Pfannkoch C.M."/>
            <person name="Sitter C."/>
            <person name="Sutton G.G."/>
            <person name="Venter J.C."/>
            <person name="Wang Z."/>
            <person name="Woodage T."/>
            <person name="Zheng X.H."/>
            <person name="Zhong F."/>
        </authorList>
    </citation>
    <scope>NUCLEOTIDE SEQUENCE</scope>
    <source>
        <strain evidence="2">BN</strain>
    </source>
</reference>
<accession>A6JKZ5</accession>
<organism evidence="2 3">
    <name type="scientific">Rattus norvegicus</name>
    <name type="common">Rat</name>
    <dbReference type="NCBI Taxonomy" id="10116"/>
    <lineage>
        <taxon>Eukaryota</taxon>
        <taxon>Metazoa</taxon>
        <taxon>Chordata</taxon>
        <taxon>Craniata</taxon>
        <taxon>Vertebrata</taxon>
        <taxon>Euteleostomi</taxon>
        <taxon>Mammalia</taxon>
        <taxon>Eutheria</taxon>
        <taxon>Euarchontoglires</taxon>
        <taxon>Glires</taxon>
        <taxon>Rodentia</taxon>
        <taxon>Myomorpha</taxon>
        <taxon>Muroidea</taxon>
        <taxon>Muridae</taxon>
        <taxon>Murinae</taxon>
        <taxon>Rattus</taxon>
    </lineage>
</organism>
<evidence type="ECO:0000313" key="2">
    <source>
        <dbReference type="EMBL" id="EDL97361.1"/>
    </source>
</evidence>
<protein>
    <submittedName>
        <fullName evidence="2">RCG60889, isoform CRA_b</fullName>
    </submittedName>
</protein>
<dbReference type="Gene3D" id="3.10.310.10">
    <property type="entry name" value="Diaminopimelate Epimerase, Chain A, domain 1"/>
    <property type="match status" value="1"/>
</dbReference>
<name>A6JKZ5_RAT</name>
<dbReference type="SUPFAM" id="SSF54506">
    <property type="entry name" value="Diaminopimelate epimerase-like"/>
    <property type="match status" value="1"/>
</dbReference>
<reference evidence="2" key="1">
    <citation type="journal article" date="2005" name="Genome Res.">
        <title>Gene and alternative splicing annotation with AIR.</title>
        <authorList>
            <person name="Florea L."/>
            <person name="Di Francesco V."/>
            <person name="Miller J."/>
            <person name="Turner R."/>
            <person name="Yao A."/>
            <person name="Harris M."/>
            <person name="Walenz B."/>
            <person name="Mobarry C."/>
            <person name="Merkulov G.V."/>
            <person name="Charlab R."/>
            <person name="Dew I."/>
            <person name="Deng Z."/>
            <person name="Istrail S."/>
            <person name="Li P."/>
            <person name="Sutton G."/>
        </authorList>
    </citation>
    <scope>NUCLEOTIDE SEQUENCE</scope>
    <source>
        <strain evidence="2">BN</strain>
    </source>
</reference>
<proteinExistence type="predicted"/>
<dbReference type="AlphaFoldDB" id="A6JKZ5"/>
<evidence type="ECO:0000313" key="3">
    <source>
        <dbReference type="Proteomes" id="UP000234681"/>
    </source>
</evidence>
<dbReference type="EMBL" id="CH473988">
    <property type="protein sequence ID" value="EDL97361.1"/>
    <property type="molecule type" value="Genomic_DNA"/>
</dbReference>
<gene>
    <name evidence="2" type="ORF">rCG_60889</name>
</gene>